<dbReference type="Proteomes" id="UP000192575">
    <property type="component" value="Unassembled WGS sequence"/>
</dbReference>
<feature type="transmembrane region" description="Helical" evidence="1">
    <location>
        <begin position="7"/>
        <end position="27"/>
    </location>
</feature>
<feature type="transmembrane region" description="Helical" evidence="1">
    <location>
        <begin position="89"/>
        <end position="109"/>
    </location>
</feature>
<accession>A0A1V9RBG1</accession>
<proteinExistence type="predicted"/>
<keyword evidence="1" id="KW-0812">Transmembrane</keyword>
<keyword evidence="1" id="KW-0472">Membrane</keyword>
<dbReference type="RefSeq" id="WP_081534302.1">
    <property type="nucleotide sequence ID" value="NZ_NBEF01000017.1"/>
</dbReference>
<evidence type="ECO:0000313" key="3">
    <source>
        <dbReference type="Proteomes" id="UP000192575"/>
    </source>
</evidence>
<keyword evidence="1" id="KW-1133">Transmembrane helix</keyword>
<evidence type="ECO:0000313" key="2">
    <source>
        <dbReference type="EMBL" id="OQQ90522.1"/>
    </source>
</evidence>
<organism evidence="2 3">
    <name type="scientific">Ligilactobacillus salivarius</name>
    <dbReference type="NCBI Taxonomy" id="1624"/>
    <lineage>
        <taxon>Bacteria</taxon>
        <taxon>Bacillati</taxon>
        <taxon>Bacillota</taxon>
        <taxon>Bacilli</taxon>
        <taxon>Lactobacillales</taxon>
        <taxon>Lactobacillaceae</taxon>
        <taxon>Ligilactobacillus</taxon>
    </lineage>
</organism>
<protein>
    <submittedName>
        <fullName evidence="2">Uncharacterized protein</fullName>
    </submittedName>
</protein>
<comment type="caution">
    <text evidence="2">The sequence shown here is derived from an EMBL/GenBank/DDBJ whole genome shotgun (WGS) entry which is preliminary data.</text>
</comment>
<reference evidence="2 3" key="1">
    <citation type="submission" date="2017-03" db="EMBL/GenBank/DDBJ databases">
        <title>Phylogenomics and comparative genomics of Lactobacillus salivarius, a mammalian gut commensal.</title>
        <authorList>
            <person name="Harris H.M."/>
        </authorList>
    </citation>
    <scope>NUCLEOTIDE SEQUENCE [LARGE SCALE GENOMIC DNA]</scope>
    <source>
        <strain evidence="2 3">JCM 1047</strain>
    </source>
</reference>
<sequence length="134" mass="15255">MYKWNAYIKLSWITIIIDVFISIYLYIFGKELKHIWNTDDNIVIKSFNVLAYPGYLSHLLLGIFSIIGTGYLLVKIIQYIIHSGLDDNDGTIIIIQIIILVILLLILGYLLYNPIIIALLVCIGVAFGIISMYS</sequence>
<dbReference type="EMBL" id="NBEF01000017">
    <property type="protein sequence ID" value="OQQ90522.1"/>
    <property type="molecule type" value="Genomic_DNA"/>
</dbReference>
<feature type="transmembrane region" description="Helical" evidence="1">
    <location>
        <begin position="115"/>
        <end position="133"/>
    </location>
</feature>
<dbReference type="AlphaFoldDB" id="A0A1V9RBG1"/>
<feature type="transmembrane region" description="Helical" evidence="1">
    <location>
        <begin position="55"/>
        <end position="77"/>
    </location>
</feature>
<evidence type="ECO:0000256" key="1">
    <source>
        <dbReference type="SAM" id="Phobius"/>
    </source>
</evidence>
<gene>
    <name evidence="2" type="ORF">B6U56_04350</name>
</gene>
<name>A0A1V9RBG1_9LACO</name>